<evidence type="ECO:0000256" key="5">
    <source>
        <dbReference type="ARBA" id="ARBA00022989"/>
    </source>
</evidence>
<feature type="domain" description="YetF-like N-terminal transmembrane" evidence="9">
    <location>
        <begin position="5"/>
        <end position="79"/>
    </location>
</feature>
<dbReference type="InterPro" id="IPR023090">
    <property type="entry name" value="UPF0702_alpha/beta_dom_sf"/>
</dbReference>
<feature type="transmembrane region" description="Helical" evidence="7">
    <location>
        <begin position="60"/>
        <end position="81"/>
    </location>
</feature>
<keyword evidence="5 7" id="KW-1133">Transmembrane helix</keyword>
<comment type="caution">
    <text evidence="10">The sequence shown here is derived from an EMBL/GenBank/DDBJ whole genome shotgun (WGS) entry which is preliminary data.</text>
</comment>
<evidence type="ECO:0000256" key="6">
    <source>
        <dbReference type="ARBA" id="ARBA00023136"/>
    </source>
</evidence>
<proteinExistence type="inferred from homology"/>
<feature type="transmembrane region" description="Helical" evidence="7">
    <location>
        <begin position="36"/>
        <end position="53"/>
    </location>
</feature>
<dbReference type="Proteomes" id="UP000637720">
    <property type="component" value="Unassembled WGS sequence"/>
</dbReference>
<evidence type="ECO:0000259" key="8">
    <source>
        <dbReference type="Pfam" id="PF04239"/>
    </source>
</evidence>
<reference evidence="10" key="1">
    <citation type="journal article" date="2014" name="Int. J. Syst. Evol. Microbiol.">
        <title>Complete genome sequence of Corynebacterium casei LMG S-19264T (=DSM 44701T), isolated from a smear-ripened cheese.</title>
        <authorList>
            <consortium name="US DOE Joint Genome Institute (JGI-PGF)"/>
            <person name="Walter F."/>
            <person name="Albersmeier A."/>
            <person name="Kalinowski J."/>
            <person name="Ruckert C."/>
        </authorList>
    </citation>
    <scope>NUCLEOTIDE SEQUENCE</scope>
    <source>
        <strain evidence="10">JCM 14719</strain>
    </source>
</reference>
<sequence>MPLIVDITVRTLLVFAALLLVTRLEAKKQIGQLTYFHYVTGIVLGSIAAQAVVDRTIGLVASLFALVLWVVLMATMSWVSLKSYRGRLLLEGEPTLVVHQSKILEENLKKLRLTHDDLMMMLRQKGIFQLADVQTAIVEPNGSLSVIRTKEPAPLAYPLVVDGTIIDKNLAENQLDRTWLERELARRNVTLADVDYMALLPDGTVSVDLKEDGLSQKHKVNH</sequence>
<dbReference type="Pfam" id="PF20730">
    <property type="entry name" value="YetF_N"/>
    <property type="match status" value="1"/>
</dbReference>
<organism evidence="10 11">
    <name type="scientific">Calditerricola satsumensis</name>
    <dbReference type="NCBI Taxonomy" id="373054"/>
    <lineage>
        <taxon>Bacteria</taxon>
        <taxon>Bacillati</taxon>
        <taxon>Bacillota</taxon>
        <taxon>Bacilli</taxon>
        <taxon>Bacillales</taxon>
        <taxon>Bacillaceae</taxon>
        <taxon>Calditerricola</taxon>
    </lineage>
</organism>
<accession>A0A8J3FB45</accession>
<dbReference type="EMBL" id="BMOF01000021">
    <property type="protein sequence ID" value="GGK00008.1"/>
    <property type="molecule type" value="Genomic_DNA"/>
</dbReference>
<dbReference type="InterPro" id="IPR007353">
    <property type="entry name" value="DUF421"/>
</dbReference>
<name>A0A8J3FB45_9BACI</name>
<dbReference type="InterPro" id="IPR048454">
    <property type="entry name" value="YetF_N"/>
</dbReference>
<dbReference type="AlphaFoldDB" id="A0A8J3FB45"/>
<dbReference type="Pfam" id="PF04239">
    <property type="entry name" value="DUF421"/>
    <property type="match status" value="1"/>
</dbReference>
<comment type="subcellular location">
    <subcellularLocation>
        <location evidence="1">Cell membrane</location>
        <topology evidence="1">Multi-pass membrane protein</topology>
    </subcellularLocation>
</comment>
<dbReference type="RefSeq" id="WP_054671034.1">
    <property type="nucleotide sequence ID" value="NZ_BMOF01000021.1"/>
</dbReference>
<protein>
    <submittedName>
        <fullName evidence="10">DUF421 domain-containing protein</fullName>
    </submittedName>
</protein>
<evidence type="ECO:0000313" key="10">
    <source>
        <dbReference type="EMBL" id="GGK00008.1"/>
    </source>
</evidence>
<evidence type="ECO:0000256" key="3">
    <source>
        <dbReference type="ARBA" id="ARBA00022475"/>
    </source>
</evidence>
<reference evidence="10" key="2">
    <citation type="submission" date="2020-09" db="EMBL/GenBank/DDBJ databases">
        <authorList>
            <person name="Sun Q."/>
            <person name="Ohkuma M."/>
        </authorList>
    </citation>
    <scope>NUCLEOTIDE SEQUENCE</scope>
    <source>
        <strain evidence="10">JCM 14719</strain>
    </source>
</reference>
<evidence type="ECO:0000256" key="2">
    <source>
        <dbReference type="ARBA" id="ARBA00006448"/>
    </source>
</evidence>
<gene>
    <name evidence="10" type="ORF">GCM10007043_12590</name>
</gene>
<comment type="similarity">
    <text evidence="2">Belongs to the UPF0702 family.</text>
</comment>
<evidence type="ECO:0000256" key="7">
    <source>
        <dbReference type="SAM" id="Phobius"/>
    </source>
</evidence>
<evidence type="ECO:0000259" key="9">
    <source>
        <dbReference type="Pfam" id="PF20730"/>
    </source>
</evidence>
<dbReference type="PANTHER" id="PTHR34582">
    <property type="entry name" value="UPF0702 TRANSMEMBRANE PROTEIN YCAP"/>
    <property type="match status" value="1"/>
</dbReference>
<dbReference type="Gene3D" id="3.30.240.20">
    <property type="entry name" value="bsu07140 like domains"/>
    <property type="match status" value="2"/>
</dbReference>
<evidence type="ECO:0000256" key="4">
    <source>
        <dbReference type="ARBA" id="ARBA00022692"/>
    </source>
</evidence>
<dbReference type="PANTHER" id="PTHR34582:SF6">
    <property type="entry name" value="UPF0702 TRANSMEMBRANE PROTEIN YCAP"/>
    <property type="match status" value="1"/>
</dbReference>
<evidence type="ECO:0000256" key="1">
    <source>
        <dbReference type="ARBA" id="ARBA00004651"/>
    </source>
</evidence>
<evidence type="ECO:0000313" key="11">
    <source>
        <dbReference type="Proteomes" id="UP000637720"/>
    </source>
</evidence>
<keyword evidence="3" id="KW-1003">Cell membrane</keyword>
<dbReference type="GO" id="GO:0005886">
    <property type="term" value="C:plasma membrane"/>
    <property type="evidence" value="ECO:0007669"/>
    <property type="project" value="UniProtKB-SubCell"/>
</dbReference>
<feature type="domain" description="YetF C-terminal" evidence="8">
    <location>
        <begin position="83"/>
        <end position="193"/>
    </location>
</feature>
<keyword evidence="11" id="KW-1185">Reference proteome</keyword>
<keyword evidence="4 7" id="KW-0812">Transmembrane</keyword>
<keyword evidence="6 7" id="KW-0472">Membrane</keyword>